<dbReference type="PROSITE" id="PS51257">
    <property type="entry name" value="PROKAR_LIPOPROTEIN"/>
    <property type="match status" value="1"/>
</dbReference>
<proteinExistence type="predicted"/>
<evidence type="ECO:0008006" key="6">
    <source>
        <dbReference type="Google" id="ProtNLM"/>
    </source>
</evidence>
<evidence type="ECO:0000256" key="3">
    <source>
        <dbReference type="ARBA" id="ARBA00023136"/>
    </source>
</evidence>
<protein>
    <recommendedName>
        <fullName evidence="6">SdiA-regulated</fullName>
    </recommendedName>
</protein>
<accession>A0ABQ6Q3Z4</accession>
<keyword evidence="2" id="KW-1003">Cell membrane</keyword>
<evidence type="ECO:0000256" key="2">
    <source>
        <dbReference type="ARBA" id="ARBA00022475"/>
    </source>
</evidence>
<gene>
    <name evidence="4" type="ORF">Ataiwa_28600</name>
</gene>
<evidence type="ECO:0000313" key="4">
    <source>
        <dbReference type="EMBL" id="GMQ34587.1"/>
    </source>
</evidence>
<evidence type="ECO:0000313" key="5">
    <source>
        <dbReference type="Proteomes" id="UP001307705"/>
    </source>
</evidence>
<comment type="subcellular location">
    <subcellularLocation>
        <location evidence="1">Cell membrane</location>
    </subcellularLocation>
</comment>
<comment type="caution">
    <text evidence="4">The sequence shown here is derived from an EMBL/GenBank/DDBJ whole genome shotgun (WGS) entry which is preliminary data.</text>
</comment>
<evidence type="ECO:0000256" key="1">
    <source>
        <dbReference type="ARBA" id="ARBA00004236"/>
    </source>
</evidence>
<dbReference type="EMBL" id="BTPE01000010">
    <property type="protein sequence ID" value="GMQ34587.1"/>
    <property type="molecule type" value="Genomic_DNA"/>
</dbReference>
<dbReference type="Pfam" id="PF06977">
    <property type="entry name" value="SdiA-regulated"/>
    <property type="match status" value="1"/>
</dbReference>
<dbReference type="InterPro" id="IPR009722">
    <property type="entry name" value="YjiK/CarP"/>
</dbReference>
<name>A0ABQ6Q3Z4_9BACT</name>
<keyword evidence="3" id="KW-0472">Membrane</keyword>
<organism evidence="4 5">
    <name type="scientific">Algoriphagus taiwanensis</name>
    <dbReference type="NCBI Taxonomy" id="1445656"/>
    <lineage>
        <taxon>Bacteria</taxon>
        <taxon>Pseudomonadati</taxon>
        <taxon>Bacteroidota</taxon>
        <taxon>Cytophagia</taxon>
        <taxon>Cytophagales</taxon>
        <taxon>Cyclobacteriaceae</taxon>
        <taxon>Algoriphagus</taxon>
    </lineage>
</organism>
<reference evidence="4 5" key="1">
    <citation type="submission" date="2023-08" db="EMBL/GenBank/DDBJ databases">
        <title>Draft genome sequence of Algoriphagus taiwanensis.</title>
        <authorList>
            <person name="Takatani N."/>
            <person name="Hosokawa M."/>
            <person name="Sawabe T."/>
        </authorList>
    </citation>
    <scope>NUCLEOTIDE SEQUENCE [LARGE SCALE GENOMIC DNA]</scope>
    <source>
        <strain evidence="4 5">JCM 19755</strain>
    </source>
</reference>
<sequence length="283" mass="32377">MKPNLLHLVSLLLLGILSCQPFSDQDYKLPKGYNLKTRTQIDLPKKLREISGIAWHRDEILAIEDENGIIYRIDPKSGEILSEQKFGKPGDYEDILIFEDKAWVLRSDGAIFQVENLTGKVGEGNQFSFERKGQRDFETLLAIPNQNQLFLICKTCSWDKKQEASIFRFDIMSGKLSEDFIGKISTKKEDLPKENEIKRNLEAQPSSAAIHPITEEIFMISSSGKWLMVLDQEFHPKEIYELDPRLFNQPEGITFDPKGNLYISNEGGKGKPNLLFFPYQGDS</sequence>
<dbReference type="Proteomes" id="UP001307705">
    <property type="component" value="Unassembled WGS sequence"/>
</dbReference>
<dbReference type="SUPFAM" id="SSF101898">
    <property type="entry name" value="NHL repeat"/>
    <property type="match status" value="1"/>
</dbReference>
<keyword evidence="5" id="KW-1185">Reference proteome</keyword>